<dbReference type="EMBL" id="JWZX01002919">
    <property type="protein sequence ID" value="KOO25863.1"/>
    <property type="molecule type" value="Genomic_DNA"/>
</dbReference>
<sequence>MLKLTLSEKQMAKPFAEAILKPFLKAYSKKKGGAEVTVKDVSQVTVDSDGQTSLKVLNDIHIFSAEQCFEGLEGNIDVDIRLKGDDMPNAPAPKPVASTRLPKDARVLIHGLTSAAGEQLNGLEGRLSGFHEPKERYQVTLKDGKVVSVRAENLIDLGQHKL</sequence>
<dbReference type="Proteomes" id="UP000037460">
    <property type="component" value="Unassembled WGS sequence"/>
</dbReference>
<keyword evidence="2" id="KW-1185">Reference proteome</keyword>
<accession>A0A0M0JHZ7</accession>
<reference evidence="2" key="1">
    <citation type="journal article" date="2015" name="PLoS Genet.">
        <title>Genome Sequence and Transcriptome Analyses of Chrysochromulina tobin: Metabolic Tools for Enhanced Algal Fitness in the Prominent Order Prymnesiales (Haptophyceae).</title>
        <authorList>
            <person name="Hovde B.T."/>
            <person name="Deodato C.R."/>
            <person name="Hunsperger H.M."/>
            <person name="Ryken S.A."/>
            <person name="Yost W."/>
            <person name="Jha R.K."/>
            <person name="Patterson J."/>
            <person name="Monnat R.J. Jr."/>
            <person name="Barlow S.B."/>
            <person name="Starkenburg S.R."/>
            <person name="Cattolico R.A."/>
        </authorList>
    </citation>
    <scope>NUCLEOTIDE SEQUENCE</scope>
    <source>
        <strain evidence="2">CCMP291</strain>
    </source>
</reference>
<gene>
    <name evidence="1" type="ORF">Ctob_001402</name>
</gene>
<evidence type="ECO:0000313" key="2">
    <source>
        <dbReference type="Proteomes" id="UP000037460"/>
    </source>
</evidence>
<organism evidence="1 2">
    <name type="scientific">Chrysochromulina tobinii</name>
    <dbReference type="NCBI Taxonomy" id="1460289"/>
    <lineage>
        <taxon>Eukaryota</taxon>
        <taxon>Haptista</taxon>
        <taxon>Haptophyta</taxon>
        <taxon>Prymnesiophyceae</taxon>
        <taxon>Prymnesiales</taxon>
        <taxon>Chrysochromulinaceae</taxon>
        <taxon>Chrysochromulina</taxon>
    </lineage>
</organism>
<dbReference type="AlphaFoldDB" id="A0A0M0JHZ7"/>
<evidence type="ECO:0000313" key="1">
    <source>
        <dbReference type="EMBL" id="KOO25863.1"/>
    </source>
</evidence>
<proteinExistence type="predicted"/>
<comment type="caution">
    <text evidence="1">The sequence shown here is derived from an EMBL/GenBank/DDBJ whole genome shotgun (WGS) entry which is preliminary data.</text>
</comment>
<protein>
    <submittedName>
        <fullName evidence="1">Uncharacterized protein</fullName>
    </submittedName>
</protein>
<dbReference type="OrthoDB" id="10674951at2759"/>
<name>A0A0M0JHZ7_9EUKA</name>